<gene>
    <name evidence="1" type="ORF">C2H86_10840</name>
</gene>
<protein>
    <submittedName>
        <fullName evidence="1">Uncharacterized protein</fullName>
    </submittedName>
</protein>
<accession>A0A6I6Y051</accession>
<evidence type="ECO:0000313" key="1">
    <source>
        <dbReference type="EMBL" id="QHG64884.2"/>
    </source>
</evidence>
<name>A0A6I6Y051_PSEPU</name>
<dbReference type="Proteomes" id="UP000464480">
    <property type="component" value="Chromosome"/>
</dbReference>
<sequence>MPGHAGEMDISYGESGYARFPGMPPDENARVIAITQDPDGSLAVVCAVKGERKNFFIRITSNGKWDTLTGFRPIEVPADQDDSASHFEMIARNPAANTYIAQSTTYYMEEDQSIGTCAVGQYDLNFNPLSGFGKLGITLHTPGHAPTKPNTTEPVKVLRSERIGNEIRSLFISKRDTESEPTAWIALLDALTGLPLPGVGQARVALPILDVQPGTPTYPLRITDSDFLDDGSLVLAGSTDWRQIITKFKADGSLDTVFGINQVAAHRKEVKFSVDRQCKRVVTVAGTPRNFGEQSVLIVRRFFLDGRVDSDFGENGLVNIFMANYEWNTVIGVSIDSAQRVIIATNQRKGIDVSNHATVTRLLNSGHLDKSFGSLGHFQDPTLQLQNLLFNDGELKLLAQKGDDFLAIRLHL</sequence>
<dbReference type="InterPro" id="IPR013431">
    <property type="entry name" value="Delta_60_rpt"/>
</dbReference>
<proteinExistence type="predicted"/>
<dbReference type="EMBL" id="CP026115">
    <property type="protein sequence ID" value="QHG64884.2"/>
    <property type="molecule type" value="Genomic_DNA"/>
</dbReference>
<dbReference type="RefSeq" id="WP_159410239.1">
    <property type="nucleotide sequence ID" value="NZ_CP026115.2"/>
</dbReference>
<evidence type="ECO:0000313" key="2">
    <source>
        <dbReference type="Proteomes" id="UP000464480"/>
    </source>
</evidence>
<dbReference type="Gene3D" id="2.80.10.50">
    <property type="match status" value="1"/>
</dbReference>
<dbReference type="AlphaFoldDB" id="A0A6I6Y051"/>
<organism evidence="1 2">
    <name type="scientific">Pseudomonas putida</name>
    <name type="common">Arthrobacter siderocapsulatus</name>
    <dbReference type="NCBI Taxonomy" id="303"/>
    <lineage>
        <taxon>Bacteria</taxon>
        <taxon>Pseudomonadati</taxon>
        <taxon>Pseudomonadota</taxon>
        <taxon>Gammaproteobacteria</taxon>
        <taxon>Pseudomonadales</taxon>
        <taxon>Pseudomonadaceae</taxon>
        <taxon>Pseudomonas</taxon>
    </lineage>
</organism>
<dbReference type="Pfam" id="PF17164">
    <property type="entry name" value="DUF5122"/>
    <property type="match status" value="1"/>
</dbReference>
<reference evidence="1 2" key="1">
    <citation type="submission" date="2020-02" db="EMBL/GenBank/DDBJ databases">
        <title>Pseudomonas Putida W5 Complete Genome Assembly.</title>
        <authorList>
            <person name="Yuan Z.-C."/>
            <person name="Shaw G.A."/>
            <person name="Cusano A.D."/>
            <person name="Caddey B.J."/>
            <person name="Weselowski B.J."/>
        </authorList>
    </citation>
    <scope>NUCLEOTIDE SEQUENCE [LARGE SCALE GENOMIC DNA]</scope>
    <source>
        <strain evidence="1 2">W5</strain>
    </source>
</reference>